<proteinExistence type="predicted"/>
<reference evidence="1 2" key="1">
    <citation type="submission" date="2024-09" db="EMBL/GenBank/DDBJ databases">
        <title>Laminarin stimulates single cell rates of sulfate reduction while oxygen inhibits transcriptomic activity in coastal marine sediment.</title>
        <authorList>
            <person name="Lindsay M."/>
            <person name="Orcutt B."/>
            <person name="Emerson D."/>
            <person name="Stepanauskas R."/>
            <person name="D'Angelo T."/>
        </authorList>
    </citation>
    <scope>NUCLEOTIDE SEQUENCE [LARGE SCALE GENOMIC DNA]</scope>
    <source>
        <strain evidence="1">SAG AM-311-K15</strain>
    </source>
</reference>
<organism evidence="1 2">
    <name type="scientific">candidate division CSSED10-310 bacterium</name>
    <dbReference type="NCBI Taxonomy" id="2855610"/>
    <lineage>
        <taxon>Bacteria</taxon>
        <taxon>Bacteria division CSSED10-310</taxon>
    </lineage>
</organism>
<dbReference type="InterPro" id="IPR008912">
    <property type="entry name" value="Uncharacterised_CoxE"/>
</dbReference>
<dbReference type="PANTHER" id="PTHR39338:SF7">
    <property type="entry name" value="BLL6692 PROTEIN"/>
    <property type="match status" value="1"/>
</dbReference>
<accession>A0ABV6Z4G9</accession>
<keyword evidence="2" id="KW-1185">Reference proteome</keyword>
<name>A0ABV6Z4G9_UNCC1</name>
<protein>
    <submittedName>
        <fullName evidence="1">VWA domain-containing protein</fullName>
    </submittedName>
</protein>
<gene>
    <name evidence="1" type="ORF">ACFL27_24355</name>
</gene>
<sequence>MFLDFFYYLRERGLNVSTTEWLSVIEALLAGFAKESLDQFYILCRALCIKSENYFDLYDQCFEEFFDNTPLPENVNEAIITWLQQIQLPSSVASSADNLLTSLDLTGLKQELLERLKDQEQLFEDGHELIGTGGTSPFGQGGQHPAGIQLSRNKSSGTAVQVAQKRLFKNLRSDRILETRQIGLALKKLRKYCREGLEEELDLDETIKASAINAGDISLIFRPERKNRVKIILLIDVGGSMSPYTELCERLFSAAYSARHFRSFKHFFFHNCPYETVYSDIERRKGQDLATVLKTVDHSWFCIIIGDAAMAPSELTIPGGAIDYFLHNRESGLVWLQRIRKRMPKSVWINPDPPQYWKCETLSLIQDVYPMFPLTLDGIGQAMQYLTGKK</sequence>
<comment type="caution">
    <text evidence="1">The sequence shown here is derived from an EMBL/GenBank/DDBJ whole genome shotgun (WGS) entry which is preliminary data.</text>
</comment>
<evidence type="ECO:0000313" key="2">
    <source>
        <dbReference type="Proteomes" id="UP001594351"/>
    </source>
</evidence>
<dbReference type="EMBL" id="JBHPBY010000477">
    <property type="protein sequence ID" value="MFC1853343.1"/>
    <property type="molecule type" value="Genomic_DNA"/>
</dbReference>
<evidence type="ECO:0000313" key="1">
    <source>
        <dbReference type="EMBL" id="MFC1853343.1"/>
    </source>
</evidence>
<dbReference type="PANTHER" id="PTHR39338">
    <property type="entry name" value="BLL5662 PROTEIN-RELATED"/>
    <property type="match status" value="1"/>
</dbReference>
<dbReference type="Proteomes" id="UP001594351">
    <property type="component" value="Unassembled WGS sequence"/>
</dbReference>
<dbReference type="Pfam" id="PF05762">
    <property type="entry name" value="VWA_CoxE"/>
    <property type="match status" value="1"/>
</dbReference>